<proteinExistence type="predicted"/>
<dbReference type="OrthoDB" id="477744at2"/>
<keyword evidence="14" id="KW-1185">Reference proteome</keyword>
<evidence type="ECO:0000256" key="3">
    <source>
        <dbReference type="ARBA" id="ARBA00022714"/>
    </source>
</evidence>
<dbReference type="Gene3D" id="3.90.380.10">
    <property type="entry name" value="Naphthalene 1,2-dioxygenase Alpha Subunit, Chain A, domain 1"/>
    <property type="match status" value="1"/>
</dbReference>
<keyword evidence="5" id="KW-0809">Transit peptide</keyword>
<dbReference type="InterPro" id="IPR044043">
    <property type="entry name" value="VanA_C_cat"/>
</dbReference>
<dbReference type="InterPro" id="IPR013626">
    <property type="entry name" value="PaO"/>
</dbReference>
<reference evidence="13 14" key="1">
    <citation type="journal article" date="2008" name="Proc. Natl. Acad. Sci. U.S.A.">
        <title>Niche adaptation and genome expansion in the chlorophyll d-producing cyanobacterium Acaryochloris marina.</title>
        <authorList>
            <person name="Swingley W.D."/>
            <person name="Chen M."/>
            <person name="Cheung P.C."/>
            <person name="Conrad A.L."/>
            <person name="Dejesa L.C."/>
            <person name="Hao J."/>
            <person name="Honchak B.M."/>
            <person name="Karbach L.E."/>
            <person name="Kurdoglu A."/>
            <person name="Lahiri S."/>
            <person name="Mastrian S.D."/>
            <person name="Miyashita H."/>
            <person name="Page L."/>
            <person name="Ramakrishna P."/>
            <person name="Satoh S."/>
            <person name="Sattley W.M."/>
            <person name="Shimada Y."/>
            <person name="Taylor H.L."/>
            <person name="Tomo T."/>
            <person name="Tsuchiya T."/>
            <person name="Wang Z.T."/>
            <person name="Raymond J."/>
            <person name="Mimuro M."/>
            <person name="Blankenship R.E."/>
            <person name="Touchman J.W."/>
        </authorList>
    </citation>
    <scope>NUCLEOTIDE SEQUENCE [LARGE SCALE GENOMIC DNA]</scope>
    <source>
        <strain evidence="14">MBIC 11017</strain>
    </source>
</reference>
<feature type="transmembrane region" description="Helical" evidence="11">
    <location>
        <begin position="396"/>
        <end position="414"/>
    </location>
</feature>
<dbReference type="AlphaFoldDB" id="B0CBB9"/>
<dbReference type="GO" id="GO:0016705">
    <property type="term" value="F:oxidoreductase activity, acting on paired donors, with incorporation or reduction of molecular oxygen"/>
    <property type="evidence" value="ECO:0007669"/>
    <property type="project" value="UniProtKB-ARBA"/>
</dbReference>
<organism evidence="13 14">
    <name type="scientific">Acaryochloris marina (strain MBIC 11017)</name>
    <dbReference type="NCBI Taxonomy" id="329726"/>
    <lineage>
        <taxon>Bacteria</taxon>
        <taxon>Bacillati</taxon>
        <taxon>Cyanobacteriota</taxon>
        <taxon>Cyanophyceae</taxon>
        <taxon>Acaryochloridales</taxon>
        <taxon>Acaryochloridaceae</taxon>
        <taxon>Acaryochloris</taxon>
    </lineage>
</organism>
<feature type="domain" description="Rieske" evidence="12">
    <location>
        <begin position="22"/>
        <end position="131"/>
    </location>
</feature>
<dbReference type="PANTHER" id="PTHR21266:SF32">
    <property type="entry name" value="CHOLESTEROL 7-DESATURASE NVD"/>
    <property type="match status" value="1"/>
</dbReference>
<comment type="subcellular location">
    <subcellularLocation>
        <location evidence="1">Membrane</location>
    </subcellularLocation>
</comment>
<dbReference type="STRING" id="329726.AM1_2905"/>
<dbReference type="KEGG" id="amr:AM1_2905"/>
<sequence length="458" mass="52123">METQTSSNPSNLDIQFNFWQQWYPVAPLEDLDPQRPTPITLLGQHFVIWQPKDSGQYLVFQDLCPHRLAPLSEGRIDDQTGQLMCSYHGWQFDQQGLCTHIPQAEAVTSQQSQLYCVTVIPTQAHSGLLWVWPDPDTQDVAATQPLPLSPLVDADQNFVYSSFMRDLAYDWQTLVENLSDPSHVPFAHHGVQGNRNQAAPIPMEVLTSTPELIEVQTTGKFSTNITFQPPCRMEYQFSIGDGKQATMVTYCIPIAPGRSRIVALFARNFATGLMKVIPRWVEHMLNRNPVLDGDMILLRSQEKQLLQHTQTQNWQTTYKLPTSADRLVIEYRRWFEKYSHGQIPWGSADGQIPVASNNYAYLQPLGEQRPQLLDRYHQHTLICSSCRGALSRIKQLQKMLVAVFAIAISGAAILPDDLRATWGIPLVITALLGLGGCYWLKYWLEPKFYFVDYIHADH</sequence>
<keyword evidence="4" id="KW-0479">Metal-binding</keyword>
<dbReference type="GO" id="GO:0051537">
    <property type="term" value="F:2 iron, 2 sulfur cluster binding"/>
    <property type="evidence" value="ECO:0007669"/>
    <property type="project" value="UniProtKB-KW"/>
</dbReference>
<dbReference type="RefSeq" id="WP_012163340.1">
    <property type="nucleotide sequence ID" value="NC_009925.1"/>
</dbReference>
<keyword evidence="9" id="KW-0411">Iron-sulfur</keyword>
<dbReference type="HOGENOM" id="CLU_003927_1_1_3"/>
<evidence type="ECO:0000313" key="13">
    <source>
        <dbReference type="EMBL" id="ABW27904.1"/>
    </source>
</evidence>
<evidence type="ECO:0000256" key="11">
    <source>
        <dbReference type="SAM" id="Phobius"/>
    </source>
</evidence>
<dbReference type="InterPro" id="IPR050584">
    <property type="entry name" value="Cholesterol_7-desaturase"/>
</dbReference>
<dbReference type="eggNOG" id="COG4638">
    <property type="taxonomic scope" value="Bacteria"/>
</dbReference>
<dbReference type="Pfam" id="PF08417">
    <property type="entry name" value="PaO"/>
    <property type="match status" value="1"/>
</dbReference>
<dbReference type="InterPro" id="IPR036922">
    <property type="entry name" value="Rieske_2Fe-2S_sf"/>
</dbReference>
<evidence type="ECO:0000256" key="5">
    <source>
        <dbReference type="ARBA" id="ARBA00022946"/>
    </source>
</evidence>
<evidence type="ECO:0000256" key="7">
    <source>
        <dbReference type="ARBA" id="ARBA00023002"/>
    </source>
</evidence>
<dbReference type="EMBL" id="CP000828">
    <property type="protein sequence ID" value="ABW27904.1"/>
    <property type="molecule type" value="Genomic_DNA"/>
</dbReference>
<dbReference type="PROSITE" id="PS51296">
    <property type="entry name" value="RIESKE"/>
    <property type="match status" value="1"/>
</dbReference>
<name>B0CBB9_ACAM1</name>
<evidence type="ECO:0000256" key="8">
    <source>
        <dbReference type="ARBA" id="ARBA00023004"/>
    </source>
</evidence>
<dbReference type="GO" id="GO:0016020">
    <property type="term" value="C:membrane"/>
    <property type="evidence" value="ECO:0007669"/>
    <property type="project" value="UniProtKB-SubCell"/>
</dbReference>
<accession>B0CBB9</accession>
<dbReference type="Proteomes" id="UP000000268">
    <property type="component" value="Chromosome"/>
</dbReference>
<dbReference type="GO" id="GO:0046872">
    <property type="term" value="F:metal ion binding"/>
    <property type="evidence" value="ECO:0007669"/>
    <property type="project" value="UniProtKB-KW"/>
</dbReference>
<keyword evidence="6 11" id="KW-1133">Transmembrane helix</keyword>
<protein>
    <submittedName>
        <fullName evidence="13">Pheophorbide A oxygenase</fullName>
    </submittedName>
</protein>
<evidence type="ECO:0000256" key="4">
    <source>
        <dbReference type="ARBA" id="ARBA00022723"/>
    </source>
</evidence>
<dbReference type="Pfam" id="PF00355">
    <property type="entry name" value="Rieske"/>
    <property type="match status" value="1"/>
</dbReference>
<keyword evidence="2 11" id="KW-0812">Transmembrane</keyword>
<keyword evidence="7" id="KW-0560">Oxidoreductase</keyword>
<keyword evidence="3" id="KW-0001">2Fe-2S</keyword>
<feature type="transmembrane region" description="Helical" evidence="11">
    <location>
        <begin position="420"/>
        <end position="440"/>
    </location>
</feature>
<evidence type="ECO:0000259" key="12">
    <source>
        <dbReference type="PROSITE" id="PS51296"/>
    </source>
</evidence>
<dbReference type="SUPFAM" id="SSF50022">
    <property type="entry name" value="ISP domain"/>
    <property type="match status" value="1"/>
</dbReference>
<dbReference type="SUPFAM" id="SSF55961">
    <property type="entry name" value="Bet v1-like"/>
    <property type="match status" value="1"/>
</dbReference>
<evidence type="ECO:0000256" key="9">
    <source>
        <dbReference type="ARBA" id="ARBA00023014"/>
    </source>
</evidence>
<keyword evidence="8" id="KW-0408">Iron</keyword>
<dbReference type="Gene3D" id="2.102.10.10">
    <property type="entry name" value="Rieske [2Fe-2S] iron-sulphur domain"/>
    <property type="match status" value="1"/>
</dbReference>
<dbReference type="GO" id="GO:0005737">
    <property type="term" value="C:cytoplasm"/>
    <property type="evidence" value="ECO:0007669"/>
    <property type="project" value="TreeGrafter"/>
</dbReference>
<dbReference type="PANTHER" id="PTHR21266">
    <property type="entry name" value="IRON-SULFUR DOMAIN CONTAINING PROTEIN"/>
    <property type="match status" value="1"/>
</dbReference>
<evidence type="ECO:0000256" key="1">
    <source>
        <dbReference type="ARBA" id="ARBA00004370"/>
    </source>
</evidence>
<dbReference type="GO" id="GO:0010277">
    <property type="term" value="F:chlorophyllide a oxygenase activity"/>
    <property type="evidence" value="ECO:0007669"/>
    <property type="project" value="InterPro"/>
</dbReference>
<gene>
    <name evidence="13" type="primary">pao</name>
    <name evidence="13" type="ordered locus">AM1_2905</name>
</gene>
<evidence type="ECO:0000256" key="10">
    <source>
        <dbReference type="ARBA" id="ARBA00023136"/>
    </source>
</evidence>
<dbReference type="Pfam" id="PF19112">
    <property type="entry name" value="VanA_C"/>
    <property type="match status" value="1"/>
</dbReference>
<evidence type="ECO:0000256" key="6">
    <source>
        <dbReference type="ARBA" id="ARBA00022989"/>
    </source>
</evidence>
<evidence type="ECO:0000313" key="14">
    <source>
        <dbReference type="Proteomes" id="UP000000268"/>
    </source>
</evidence>
<dbReference type="InterPro" id="IPR017941">
    <property type="entry name" value="Rieske_2Fe-2S"/>
</dbReference>
<keyword evidence="10 11" id="KW-0472">Membrane</keyword>
<evidence type="ECO:0000256" key="2">
    <source>
        <dbReference type="ARBA" id="ARBA00022692"/>
    </source>
</evidence>